<dbReference type="RefSeq" id="WP_185678189.1">
    <property type="nucleotide sequence ID" value="NZ_JACLAX010000003.1"/>
</dbReference>
<dbReference type="EMBL" id="JACLAX010000003">
    <property type="protein sequence ID" value="MBC2668295.1"/>
    <property type="molecule type" value="Genomic_DNA"/>
</dbReference>
<gene>
    <name evidence="1" type="ORF">H7F53_03950</name>
</gene>
<proteinExistence type="predicted"/>
<evidence type="ECO:0000313" key="2">
    <source>
        <dbReference type="Proteomes" id="UP000551327"/>
    </source>
</evidence>
<organism evidence="1 2">
    <name type="scientific">Novosphingobium piscinae</name>
    <dbReference type="NCBI Taxonomy" id="1507448"/>
    <lineage>
        <taxon>Bacteria</taxon>
        <taxon>Pseudomonadati</taxon>
        <taxon>Pseudomonadota</taxon>
        <taxon>Alphaproteobacteria</taxon>
        <taxon>Sphingomonadales</taxon>
        <taxon>Sphingomonadaceae</taxon>
        <taxon>Novosphingobium</taxon>
    </lineage>
</organism>
<accession>A0A7X1KPE2</accession>
<dbReference type="AlphaFoldDB" id="A0A7X1KPE2"/>
<reference evidence="1 2" key="1">
    <citation type="submission" date="2020-08" db="EMBL/GenBank/DDBJ databases">
        <title>The genome sequence of type strain Novosphingobium piscinae KCTC 42194.</title>
        <authorList>
            <person name="Liu Y."/>
        </authorList>
    </citation>
    <scope>NUCLEOTIDE SEQUENCE [LARGE SCALE GENOMIC DNA]</scope>
    <source>
        <strain evidence="1 2">KCTC 42194</strain>
    </source>
</reference>
<protein>
    <submittedName>
        <fullName evidence="1">Uncharacterized protein</fullName>
    </submittedName>
</protein>
<comment type="caution">
    <text evidence="1">The sequence shown here is derived from an EMBL/GenBank/DDBJ whole genome shotgun (WGS) entry which is preliminary data.</text>
</comment>
<keyword evidence="2" id="KW-1185">Reference proteome</keyword>
<dbReference type="Proteomes" id="UP000551327">
    <property type="component" value="Unassembled WGS sequence"/>
</dbReference>
<name>A0A7X1KPE2_9SPHN</name>
<evidence type="ECO:0000313" key="1">
    <source>
        <dbReference type="EMBL" id="MBC2668295.1"/>
    </source>
</evidence>
<sequence>MRSDIRFIIGQFAAFILLIVASPVMAQQTIINAPSVDQTKQGRFFFLHESQLRSWDDNSYWLTTNFLTYGVTDRFELALTTYNIGSPTKPNQAIAPGWKTAQPVWSRRLPEWEIKLGAGQMMPINLQGQGVGLWSFGQVSFRLPPTGTRLTGGVSHGPNQLFGRDTTHFVGSIEQPLDGLGARIGGALGDVVGDMAIVGEWFAGKHEFGDFVPGLNWHNDDGWVVIMGYKFSNKPGRKDDGIIFEIGKTF</sequence>